<name>A0A2G5HGD1_CERBT</name>
<organism evidence="2 4">
    <name type="scientific">Cercospora beticola</name>
    <name type="common">Sugarbeet leaf spot fungus</name>
    <dbReference type="NCBI Taxonomy" id="122368"/>
    <lineage>
        <taxon>Eukaryota</taxon>
        <taxon>Fungi</taxon>
        <taxon>Dikarya</taxon>
        <taxon>Ascomycota</taxon>
        <taxon>Pezizomycotina</taxon>
        <taxon>Dothideomycetes</taxon>
        <taxon>Dothideomycetidae</taxon>
        <taxon>Mycosphaerellales</taxon>
        <taxon>Mycosphaerellaceae</taxon>
        <taxon>Cercospora</taxon>
    </lineage>
</organism>
<feature type="compositionally biased region" description="Gly residues" evidence="1">
    <location>
        <begin position="916"/>
        <end position="933"/>
    </location>
</feature>
<dbReference type="GO" id="GO:0016020">
    <property type="term" value="C:membrane"/>
    <property type="evidence" value="ECO:0007669"/>
    <property type="project" value="TreeGrafter"/>
</dbReference>
<evidence type="ECO:0000313" key="5">
    <source>
        <dbReference type="Proteomes" id="UP001302367"/>
    </source>
</evidence>
<feature type="compositionally biased region" description="Low complexity" evidence="1">
    <location>
        <begin position="699"/>
        <end position="720"/>
    </location>
</feature>
<dbReference type="EMBL" id="LKMD01000106">
    <property type="protein sequence ID" value="PIA91591.1"/>
    <property type="molecule type" value="Genomic_DNA"/>
</dbReference>
<feature type="compositionally biased region" description="Basic and acidic residues" evidence="1">
    <location>
        <begin position="661"/>
        <end position="671"/>
    </location>
</feature>
<reference evidence="2 4" key="1">
    <citation type="submission" date="2015-10" db="EMBL/GenBank/DDBJ databases">
        <title>The cercosporin biosynthetic gene cluster was horizontally transferred to several fungal lineages and shown to be expanded in Cercospora beticola based on microsynteny with recipient genomes.</title>
        <authorList>
            <person name="De Jonge R."/>
            <person name="Ebert M.K."/>
            <person name="Suttle J.C."/>
            <person name="Jurick Ii W.M."/>
            <person name="Secor G.A."/>
            <person name="Thomma B.P."/>
            <person name="Van De Peer Y."/>
            <person name="Bolton M.D."/>
        </authorList>
    </citation>
    <scope>NUCLEOTIDE SEQUENCE [LARGE SCALE GENOMIC DNA]</scope>
    <source>
        <strain evidence="2 4">09-40</strain>
    </source>
</reference>
<dbReference type="GO" id="GO:0000138">
    <property type="term" value="C:Golgi trans cisterna"/>
    <property type="evidence" value="ECO:0007669"/>
    <property type="project" value="TreeGrafter"/>
</dbReference>
<dbReference type="AlphaFoldDB" id="A0A2G5HGD1"/>
<dbReference type="Proteomes" id="UP001302367">
    <property type="component" value="Chromosome 7"/>
</dbReference>
<feature type="region of interest" description="Disordered" evidence="1">
    <location>
        <begin position="914"/>
        <end position="933"/>
    </location>
</feature>
<evidence type="ECO:0000313" key="3">
    <source>
        <dbReference type="EMBL" id="WPB06706.1"/>
    </source>
</evidence>
<evidence type="ECO:0000313" key="4">
    <source>
        <dbReference type="Proteomes" id="UP000230605"/>
    </source>
</evidence>
<dbReference type="PANTHER" id="PTHR21575:SF12">
    <property type="entry name" value="PROTEIN HID1"/>
    <property type="match status" value="1"/>
</dbReference>
<evidence type="ECO:0000313" key="2">
    <source>
        <dbReference type="EMBL" id="PIA91591.1"/>
    </source>
</evidence>
<evidence type="ECO:0000256" key="1">
    <source>
        <dbReference type="SAM" id="MobiDB-lite"/>
    </source>
</evidence>
<dbReference type="Pfam" id="PF12722">
    <property type="entry name" value="Hid1"/>
    <property type="match status" value="1"/>
</dbReference>
<feature type="compositionally biased region" description="Basic and acidic residues" evidence="1">
    <location>
        <begin position="680"/>
        <end position="692"/>
    </location>
</feature>
<feature type="region of interest" description="Disordered" evidence="1">
    <location>
        <begin position="602"/>
        <end position="720"/>
    </location>
</feature>
<proteinExistence type="predicted"/>
<accession>A0A2G5HGD1</accession>
<reference evidence="3 5" key="2">
    <citation type="submission" date="2023-09" db="EMBL/GenBank/DDBJ databases">
        <title>Complete-Gapless Cercospora beticola genome.</title>
        <authorList>
            <person name="Wyatt N.A."/>
            <person name="Spanner R.E."/>
            <person name="Bolton M.D."/>
        </authorList>
    </citation>
    <scope>NUCLEOTIDE SEQUENCE [LARGE SCALE GENOMIC DNA]</scope>
    <source>
        <strain evidence="3">Cb09-40</strain>
    </source>
</reference>
<keyword evidence="5" id="KW-1185">Reference proteome</keyword>
<dbReference type="Proteomes" id="UP000230605">
    <property type="component" value="Chromosome 7"/>
</dbReference>
<dbReference type="EMBL" id="CP134190">
    <property type="protein sequence ID" value="WPB06706.1"/>
    <property type="molecule type" value="Genomic_DNA"/>
</dbReference>
<gene>
    <name evidence="2" type="ORF">CB0940_09021</name>
    <name evidence="3" type="ORF">RHO25_011365</name>
</gene>
<sequence length="933" mass="104113">MGVSESKIAFKQSVFKLIGDDVLQPDNDIFAKYWTIPERVDDVFDLWVGGDVRVLTYTNPSEPGARKASPGEQCSPMTNLETLLYNAIAHVERLQKDTNQPDELVARQILNCMRILTRVMPFIFEADHLREWYDKFFWQPRKPQFLNWDEKRDTHTQLFDGLDPGKLYSKEDKDKEIGPPLGETLIDLVVDYLFWRGLTLPSQQEDGGRSDRGYELKVWKTGIGCSTSSKCTSEHERNQYEVIRLLLTLTSSTLYLRPDQVALANNRALTYLTTKLEKRVVNAINCSCLNTVLRFNPNLWTIPSGWQGARDTKKLLVLNCIQFLLVTMVYIPPEGKNLFRSSMGALFRPDDFQFIHHGVNLVISQPMTTSNFSIGKSNAGHHATEMISFLWELIQCNKRFRRYLCETKVGMDYLVIFLFYARDSVADETKQGLMRMVIFVIQSLSAEAAFCAKLNTPFLHVSSLPPVMRIENFHGSYADFLICSIHCLITASKGRLEPVYPALFNIIKNVAPYAKHLQRATSSKLVNLFEMLSAPSFCLKNDTNYVILKNLLDACNAILDNHCRENQQFVRVLIASKKHFRALQQITVEGALAEAERQAIERKDRGDILSPTSHSRGSSIDSMRRPVAPRTPSLANVPEDTRFAIGDDEDEDDEGNENADVDEKADQRASKTPDAGGENRVPDPVRLSEKARGKQPAALRLSTSRQTSTTSLPTLTPVTTSQNFQPSEQWLESWYTQLPLELILKVIEDSETRKQDGISARTSTSSAPEEQHKADVRSATTAEQPGLGREARQSAQLTRQSTDSGRSAQAAYGADGQGHLGIKDNIRPATGGPVSFQWTAVAIGWYNALIWSRIYLQEAEAFQGSGGLYSSTDIKLFRRQGASQEISLKSPKGAIDAVGASLAQRISSISIPDAFTGGGQASGQTGRGRGGSG</sequence>
<dbReference type="PANTHER" id="PTHR21575">
    <property type="entry name" value="PROTEIN HID1"/>
    <property type="match status" value="1"/>
</dbReference>
<dbReference type="InterPro" id="IPR026705">
    <property type="entry name" value="Hid-1/Ecm30"/>
</dbReference>
<feature type="compositionally biased region" description="Acidic residues" evidence="1">
    <location>
        <begin position="646"/>
        <end position="660"/>
    </location>
</feature>
<protein>
    <submittedName>
        <fullName evidence="2">Protein HID1</fullName>
    </submittedName>
</protein>
<feature type="compositionally biased region" description="Polar residues" evidence="1">
    <location>
        <begin position="610"/>
        <end position="621"/>
    </location>
</feature>
<dbReference type="GO" id="GO:0005797">
    <property type="term" value="C:Golgi medial cisterna"/>
    <property type="evidence" value="ECO:0007669"/>
    <property type="project" value="TreeGrafter"/>
</dbReference>
<feature type="compositionally biased region" description="Polar residues" evidence="1">
    <location>
        <begin position="793"/>
        <end position="807"/>
    </location>
</feature>
<feature type="region of interest" description="Disordered" evidence="1">
    <location>
        <begin position="751"/>
        <end position="819"/>
    </location>
</feature>
<dbReference type="OrthoDB" id="432953at2759"/>